<dbReference type="STRING" id="1618647.UW30_C0002G0046"/>
<reference evidence="2 3" key="1">
    <citation type="journal article" date="2015" name="Nature">
        <title>rRNA introns, odd ribosomes, and small enigmatic genomes across a large radiation of phyla.</title>
        <authorList>
            <person name="Brown C.T."/>
            <person name="Hug L.A."/>
            <person name="Thomas B.C."/>
            <person name="Sharon I."/>
            <person name="Castelle C.J."/>
            <person name="Singh A."/>
            <person name="Wilkins M.J."/>
            <person name="Williams K.H."/>
            <person name="Banfield J.F."/>
        </authorList>
    </citation>
    <scope>NUCLEOTIDE SEQUENCE [LARGE SCALE GENOMIC DNA]</scope>
</reference>
<dbReference type="AlphaFoldDB" id="A0A0G1H5T1"/>
<sequence length="185" mass="21414">MSLLTENYQKIVRREKILRVSAYFIFLLCFVGIMGLVFMVPSYFLLVFSKDDYLRRLHVEEEVLARKELGKLEGRISKVNGKIEDYEQNEMKRRAISDLLVKLFRLTPSPEIKIFNLNLKRAKTGEFLLAVQGNAGRREDFLKYVAALETSPDFSGVISPITNLLSESNLEFNIELKIKPEIYSL</sequence>
<proteinExistence type="predicted"/>
<dbReference type="EMBL" id="LCHU01000002">
    <property type="protein sequence ID" value="KKT42135.1"/>
    <property type="molecule type" value="Genomic_DNA"/>
</dbReference>
<comment type="caution">
    <text evidence="2">The sequence shown here is derived from an EMBL/GenBank/DDBJ whole genome shotgun (WGS) entry which is preliminary data.</text>
</comment>
<accession>A0A0G1H5T1</accession>
<evidence type="ECO:0000313" key="2">
    <source>
        <dbReference type="EMBL" id="KKT42135.1"/>
    </source>
</evidence>
<feature type="transmembrane region" description="Helical" evidence="1">
    <location>
        <begin position="20"/>
        <end position="48"/>
    </location>
</feature>
<dbReference type="Proteomes" id="UP000034736">
    <property type="component" value="Unassembled WGS sequence"/>
</dbReference>
<name>A0A0G1H5T1_9BACT</name>
<keyword evidence="1" id="KW-0472">Membrane</keyword>
<gene>
    <name evidence="2" type="ORF">UW30_C0002G0046</name>
</gene>
<organism evidence="2 3">
    <name type="scientific">Candidatus Giovannonibacteria bacterium GW2011_GWA2_44_13b</name>
    <dbReference type="NCBI Taxonomy" id="1618647"/>
    <lineage>
        <taxon>Bacteria</taxon>
        <taxon>Candidatus Giovannoniibacteriota</taxon>
    </lineage>
</organism>
<evidence type="ECO:0000256" key="1">
    <source>
        <dbReference type="SAM" id="Phobius"/>
    </source>
</evidence>
<evidence type="ECO:0000313" key="3">
    <source>
        <dbReference type="Proteomes" id="UP000034736"/>
    </source>
</evidence>
<keyword evidence="1" id="KW-0812">Transmembrane</keyword>
<keyword evidence="1" id="KW-1133">Transmembrane helix</keyword>
<protein>
    <recommendedName>
        <fullName evidence="4">Fimbrial assembly family protein</fullName>
    </recommendedName>
</protein>
<evidence type="ECO:0008006" key="4">
    <source>
        <dbReference type="Google" id="ProtNLM"/>
    </source>
</evidence>